<keyword evidence="2" id="KW-1185">Reference proteome</keyword>
<gene>
    <name evidence="1" type="ORF">G6N77_08230</name>
</gene>
<accession>A0ABX0D963</accession>
<name>A0ABX0D963_9MICC</name>
<protein>
    <recommendedName>
        <fullName evidence="3">Winged helix DNA-binding domain-containing protein</fullName>
    </recommendedName>
</protein>
<dbReference type="Proteomes" id="UP000479226">
    <property type="component" value="Unassembled WGS sequence"/>
</dbReference>
<comment type="caution">
    <text evidence="1">The sequence shown here is derived from an EMBL/GenBank/DDBJ whole genome shotgun (WGS) entry which is preliminary data.</text>
</comment>
<dbReference type="EMBL" id="JAAKZI010000011">
    <property type="protein sequence ID" value="NGN83443.1"/>
    <property type="molecule type" value="Genomic_DNA"/>
</dbReference>
<organism evidence="1 2">
    <name type="scientific">Arthrobacter silviterrae</name>
    <dbReference type="NCBI Taxonomy" id="2026658"/>
    <lineage>
        <taxon>Bacteria</taxon>
        <taxon>Bacillati</taxon>
        <taxon>Actinomycetota</taxon>
        <taxon>Actinomycetes</taxon>
        <taxon>Micrococcales</taxon>
        <taxon>Micrococcaceae</taxon>
        <taxon>Arthrobacter</taxon>
    </lineage>
</organism>
<sequence>MPSFPSSSRRSSQSFSSALSQLPWISPYGTHNPLRLHGNLFATFHQLSHLENAGFVNVSKPFVVKFPRTSAKLTPAGHAAKL</sequence>
<evidence type="ECO:0000313" key="2">
    <source>
        <dbReference type="Proteomes" id="UP000479226"/>
    </source>
</evidence>
<evidence type="ECO:0008006" key="3">
    <source>
        <dbReference type="Google" id="ProtNLM"/>
    </source>
</evidence>
<dbReference type="RefSeq" id="WP_165181549.1">
    <property type="nucleotide sequence ID" value="NZ_JAAKZI010000011.1"/>
</dbReference>
<proteinExistence type="predicted"/>
<evidence type="ECO:0000313" key="1">
    <source>
        <dbReference type="EMBL" id="NGN83443.1"/>
    </source>
</evidence>
<reference evidence="1 2" key="1">
    <citation type="submission" date="2020-02" db="EMBL/GenBank/DDBJ databases">
        <title>Genome sequence of the type strain DSM 27180 of Arthrobacter silviterrae.</title>
        <authorList>
            <person name="Gao J."/>
            <person name="Sun J."/>
        </authorList>
    </citation>
    <scope>NUCLEOTIDE SEQUENCE [LARGE SCALE GENOMIC DNA]</scope>
    <source>
        <strain evidence="1 2">DSM 27180</strain>
    </source>
</reference>